<organism evidence="6 7">
    <name type="scientific">Kaistia geumhonensis</name>
    <dbReference type="NCBI Taxonomy" id="410839"/>
    <lineage>
        <taxon>Bacteria</taxon>
        <taxon>Pseudomonadati</taxon>
        <taxon>Pseudomonadota</taxon>
        <taxon>Alphaproteobacteria</taxon>
        <taxon>Hyphomicrobiales</taxon>
        <taxon>Kaistiaceae</taxon>
        <taxon>Kaistia</taxon>
    </lineage>
</organism>
<reference evidence="6 7" key="1">
    <citation type="submission" date="2023-07" db="EMBL/GenBank/DDBJ databases">
        <title>Genomic Encyclopedia of Type Strains, Phase IV (KMG-IV): sequencing the most valuable type-strain genomes for metagenomic binning, comparative biology and taxonomic classification.</title>
        <authorList>
            <person name="Goeker M."/>
        </authorList>
    </citation>
    <scope>NUCLEOTIDE SEQUENCE [LARGE SCALE GENOMIC DNA]</scope>
    <source>
        <strain evidence="6 7">B1-1</strain>
    </source>
</reference>
<evidence type="ECO:0000313" key="7">
    <source>
        <dbReference type="Proteomes" id="UP001223743"/>
    </source>
</evidence>
<sequence length="302" mass="32414">MAEAMFVLAHLSDPHLGPLPRARVRELASKRMIGFVNWRRGRMHALAGPVLSGLLDDLALRKPDHVAVTGDLVNIGLPGEIIAARDWLEAFGPPHDISVVPGNHDAYVPGVLAKALAAWHPYVVGDGTAHPGAARFPYVRRRGPVALIGMSSARASAPFMATGHVDTATLPALHDELDRARRQGLFRVVMIHHPPSPNATLWHKRLVGSGRVRAVIRDAGAELVIHGHTHVDSHVEIEGRDGPVPVIGVPSASNAPGGEKPAGRYNLFSIEGEAGAWRCHMTERGYAGPGAAIGVIRERRLR</sequence>
<dbReference type="InterPro" id="IPR004843">
    <property type="entry name" value="Calcineurin-like_PHP"/>
</dbReference>
<evidence type="ECO:0000313" key="6">
    <source>
        <dbReference type="EMBL" id="MDQ0518193.1"/>
    </source>
</evidence>
<evidence type="ECO:0000256" key="3">
    <source>
        <dbReference type="ARBA" id="ARBA00023004"/>
    </source>
</evidence>
<dbReference type="Pfam" id="PF00149">
    <property type="entry name" value="Metallophos"/>
    <property type="match status" value="1"/>
</dbReference>
<dbReference type="PANTHER" id="PTHR42988">
    <property type="entry name" value="PHOSPHOHYDROLASE"/>
    <property type="match status" value="1"/>
</dbReference>
<evidence type="ECO:0000256" key="1">
    <source>
        <dbReference type="ARBA" id="ARBA00022723"/>
    </source>
</evidence>
<keyword evidence="3" id="KW-0408">Iron</keyword>
<feature type="domain" description="Calcineurin-like phosphoesterase" evidence="5">
    <location>
        <begin position="8"/>
        <end position="231"/>
    </location>
</feature>
<accession>A0ABU0MB91</accession>
<dbReference type="SUPFAM" id="SSF56300">
    <property type="entry name" value="Metallo-dependent phosphatases"/>
    <property type="match status" value="1"/>
</dbReference>
<dbReference type="CDD" id="cd00838">
    <property type="entry name" value="MPP_superfamily"/>
    <property type="match status" value="1"/>
</dbReference>
<comment type="caution">
    <text evidence="6">The sequence shown here is derived from an EMBL/GenBank/DDBJ whole genome shotgun (WGS) entry which is preliminary data.</text>
</comment>
<evidence type="ECO:0000259" key="5">
    <source>
        <dbReference type="Pfam" id="PF00149"/>
    </source>
</evidence>
<gene>
    <name evidence="6" type="ORF">QO015_003806</name>
</gene>
<keyword evidence="1" id="KW-0479">Metal-binding</keyword>
<dbReference type="InterPro" id="IPR050884">
    <property type="entry name" value="CNP_phosphodiesterase-III"/>
</dbReference>
<comment type="similarity">
    <text evidence="4">Belongs to the cyclic nucleotide phosphodiesterase class-III family.</text>
</comment>
<evidence type="ECO:0000256" key="2">
    <source>
        <dbReference type="ARBA" id="ARBA00022801"/>
    </source>
</evidence>
<keyword evidence="7" id="KW-1185">Reference proteome</keyword>
<dbReference type="PANTHER" id="PTHR42988:SF2">
    <property type="entry name" value="CYCLIC NUCLEOTIDE PHOSPHODIESTERASE CBUA0032-RELATED"/>
    <property type="match status" value="1"/>
</dbReference>
<protein>
    <submittedName>
        <fullName evidence="6">3',5'-cyclic AMP phosphodiesterase CpdA</fullName>
    </submittedName>
</protein>
<dbReference type="Proteomes" id="UP001223743">
    <property type="component" value="Unassembled WGS sequence"/>
</dbReference>
<dbReference type="Gene3D" id="3.60.21.10">
    <property type="match status" value="1"/>
</dbReference>
<keyword evidence="2" id="KW-0378">Hydrolase</keyword>
<dbReference type="EMBL" id="JAUSWJ010000001">
    <property type="protein sequence ID" value="MDQ0518193.1"/>
    <property type="molecule type" value="Genomic_DNA"/>
</dbReference>
<dbReference type="InterPro" id="IPR029052">
    <property type="entry name" value="Metallo-depent_PP-like"/>
</dbReference>
<proteinExistence type="inferred from homology"/>
<evidence type="ECO:0000256" key="4">
    <source>
        <dbReference type="ARBA" id="ARBA00025742"/>
    </source>
</evidence>
<name>A0ABU0MB91_9HYPH</name>